<evidence type="ECO:0000256" key="1">
    <source>
        <dbReference type="SAM" id="SignalP"/>
    </source>
</evidence>
<dbReference type="EMBL" id="JANIEX010002016">
    <property type="protein sequence ID" value="KAJ3552711.1"/>
    <property type="molecule type" value="Genomic_DNA"/>
</dbReference>
<protein>
    <submittedName>
        <fullName evidence="2">Uncharacterized protein</fullName>
    </submittedName>
</protein>
<evidence type="ECO:0000313" key="2">
    <source>
        <dbReference type="EMBL" id="KAJ3552711.1"/>
    </source>
</evidence>
<organism evidence="2 3">
    <name type="scientific">Leucocoprinus birnbaumii</name>
    <dbReference type="NCBI Taxonomy" id="56174"/>
    <lineage>
        <taxon>Eukaryota</taxon>
        <taxon>Fungi</taxon>
        <taxon>Dikarya</taxon>
        <taxon>Basidiomycota</taxon>
        <taxon>Agaricomycotina</taxon>
        <taxon>Agaricomycetes</taxon>
        <taxon>Agaricomycetidae</taxon>
        <taxon>Agaricales</taxon>
        <taxon>Agaricineae</taxon>
        <taxon>Agaricaceae</taxon>
        <taxon>Leucocoprinus</taxon>
    </lineage>
</organism>
<feature type="chain" id="PRO_5041956382" evidence="1">
    <location>
        <begin position="22"/>
        <end position="148"/>
    </location>
</feature>
<dbReference type="AlphaFoldDB" id="A0AAD5VG84"/>
<sequence>MFTKFTAFITTCLALAGAASAMPASHAVEERAAEAGVNIQLCLSVNFGNCITVPAVSGSCVNLVGGLAGWNDDVSGVQIPLGFVCTFYDNFSCLSSGSSDNGDSVTLQGGNWPSFVSIPGDNGVNVNFDNRVSSFLCTPSFLVDRRLH</sequence>
<keyword evidence="3" id="KW-1185">Reference proteome</keyword>
<keyword evidence="1" id="KW-0732">Signal</keyword>
<accession>A0AAD5VG84</accession>
<comment type="caution">
    <text evidence="2">The sequence shown here is derived from an EMBL/GenBank/DDBJ whole genome shotgun (WGS) entry which is preliminary data.</text>
</comment>
<gene>
    <name evidence="2" type="ORF">NP233_g12814</name>
</gene>
<evidence type="ECO:0000313" key="3">
    <source>
        <dbReference type="Proteomes" id="UP001213000"/>
    </source>
</evidence>
<dbReference type="Proteomes" id="UP001213000">
    <property type="component" value="Unassembled WGS sequence"/>
</dbReference>
<reference evidence="2" key="1">
    <citation type="submission" date="2022-07" db="EMBL/GenBank/DDBJ databases">
        <title>Genome Sequence of Leucocoprinus birnbaumii.</title>
        <authorList>
            <person name="Buettner E."/>
        </authorList>
    </citation>
    <scope>NUCLEOTIDE SEQUENCE</scope>
    <source>
        <strain evidence="2">VT141</strain>
    </source>
</reference>
<feature type="signal peptide" evidence="1">
    <location>
        <begin position="1"/>
        <end position="21"/>
    </location>
</feature>
<dbReference type="Gene3D" id="2.60.20.10">
    <property type="entry name" value="Crystallins"/>
    <property type="match status" value="1"/>
</dbReference>
<proteinExistence type="predicted"/>
<name>A0AAD5VG84_9AGAR</name>